<dbReference type="Proteomes" id="UP000483820">
    <property type="component" value="Chromosome I"/>
</dbReference>
<reference evidence="2 3" key="1">
    <citation type="submission" date="2019-12" db="EMBL/GenBank/DDBJ databases">
        <title>Chromosome-level assembly of the Caenorhabditis remanei genome.</title>
        <authorList>
            <person name="Teterina A.A."/>
            <person name="Willis J.H."/>
            <person name="Phillips P.C."/>
        </authorList>
    </citation>
    <scope>NUCLEOTIDE SEQUENCE [LARGE SCALE GENOMIC DNA]</scope>
    <source>
        <strain evidence="2 3">PX506</strain>
        <tissue evidence="2">Whole organism</tissue>
    </source>
</reference>
<proteinExistence type="predicted"/>
<feature type="region of interest" description="Disordered" evidence="1">
    <location>
        <begin position="1"/>
        <end position="23"/>
    </location>
</feature>
<dbReference type="CTD" id="78773077"/>
<dbReference type="GeneID" id="78773077"/>
<organism evidence="2 3">
    <name type="scientific">Caenorhabditis remanei</name>
    <name type="common">Caenorhabditis vulgaris</name>
    <dbReference type="NCBI Taxonomy" id="31234"/>
    <lineage>
        <taxon>Eukaryota</taxon>
        <taxon>Metazoa</taxon>
        <taxon>Ecdysozoa</taxon>
        <taxon>Nematoda</taxon>
        <taxon>Chromadorea</taxon>
        <taxon>Rhabditida</taxon>
        <taxon>Rhabditina</taxon>
        <taxon>Rhabditomorpha</taxon>
        <taxon>Rhabditoidea</taxon>
        <taxon>Rhabditidae</taxon>
        <taxon>Peloderinae</taxon>
        <taxon>Caenorhabditis</taxon>
    </lineage>
</organism>
<feature type="compositionally biased region" description="Pro residues" evidence="1">
    <location>
        <begin position="11"/>
        <end position="23"/>
    </location>
</feature>
<evidence type="ECO:0000313" key="2">
    <source>
        <dbReference type="EMBL" id="KAF1768556.1"/>
    </source>
</evidence>
<accession>A0A6A5HPF7</accession>
<dbReference type="EMBL" id="WUAV01000001">
    <property type="protein sequence ID" value="KAF1768556.1"/>
    <property type="molecule type" value="Genomic_DNA"/>
</dbReference>
<protein>
    <submittedName>
        <fullName evidence="2">Uncharacterized protein</fullName>
    </submittedName>
</protein>
<evidence type="ECO:0000313" key="3">
    <source>
        <dbReference type="Proteomes" id="UP000483820"/>
    </source>
</evidence>
<comment type="caution">
    <text evidence="2">The sequence shown here is derived from an EMBL/GenBank/DDBJ whole genome shotgun (WGS) entry which is preliminary data.</text>
</comment>
<name>A0A6A5HPF7_CAERE</name>
<dbReference type="RefSeq" id="XP_053591092.1">
    <property type="nucleotide sequence ID" value="XM_053722447.1"/>
</dbReference>
<sequence length="165" mass="18962">MKRAFTESQPSIPPGPGRQDPPPWKVVHLVKLNVTIRLVDETLTTWIGIDDSPFSIFDVNKQLYGYVLEDGRLASGDPPWRQNRRDNPSPLRSAKQFRIASTEVWTRHRPVVELTCGCDPHYERVFFRHDDPITCMARQIGQAVAEGVRNHVPLQGMRIPFRNHN</sequence>
<evidence type="ECO:0000256" key="1">
    <source>
        <dbReference type="SAM" id="MobiDB-lite"/>
    </source>
</evidence>
<dbReference type="AlphaFoldDB" id="A0A6A5HPF7"/>
<gene>
    <name evidence="2" type="ORF">GCK72_000368</name>
</gene>
<dbReference type="KEGG" id="crq:GCK72_000368"/>